<keyword evidence="10 17" id="KW-0378">Hydrolase</keyword>
<keyword evidence="12 17" id="KW-0239">DNA-directed DNA polymerase</keyword>
<evidence type="ECO:0000256" key="11">
    <source>
        <dbReference type="ARBA" id="ARBA00022839"/>
    </source>
</evidence>
<dbReference type="InterPro" id="IPR001098">
    <property type="entry name" value="DNA-dir_DNA_pol_A_palm_dom"/>
</dbReference>
<dbReference type="InterPro" id="IPR002298">
    <property type="entry name" value="DNA_polymerase_A"/>
</dbReference>
<dbReference type="InterPro" id="IPR008918">
    <property type="entry name" value="HhH2"/>
</dbReference>
<evidence type="ECO:0000256" key="7">
    <source>
        <dbReference type="ARBA" id="ARBA00022705"/>
    </source>
</evidence>
<keyword evidence="14 17" id="KW-0234">DNA repair</keyword>
<keyword evidence="8" id="KW-0540">Nuclease</keyword>
<dbReference type="Gene3D" id="1.20.1060.10">
    <property type="entry name" value="Taq DNA Polymerase, Chain T, domain 4"/>
    <property type="match status" value="1"/>
</dbReference>
<keyword evidence="23" id="KW-1185">Reference proteome</keyword>
<dbReference type="SMART" id="SM00482">
    <property type="entry name" value="POLAc"/>
    <property type="match status" value="1"/>
</dbReference>
<dbReference type="SUPFAM" id="SSF53098">
    <property type="entry name" value="Ribonuclease H-like"/>
    <property type="match status" value="1"/>
</dbReference>
<evidence type="ECO:0000256" key="10">
    <source>
        <dbReference type="ARBA" id="ARBA00022801"/>
    </source>
</evidence>
<evidence type="ECO:0000256" key="5">
    <source>
        <dbReference type="ARBA" id="ARBA00022679"/>
    </source>
</evidence>
<evidence type="ECO:0000259" key="19">
    <source>
        <dbReference type="SMART" id="SM00474"/>
    </source>
</evidence>
<evidence type="ECO:0000256" key="12">
    <source>
        <dbReference type="ARBA" id="ARBA00022932"/>
    </source>
</evidence>
<dbReference type="SUPFAM" id="SSF56672">
    <property type="entry name" value="DNA/RNA polymerases"/>
    <property type="match status" value="1"/>
</dbReference>
<dbReference type="SUPFAM" id="SSF47807">
    <property type="entry name" value="5' to 3' exonuclease, C-terminal subdomain"/>
    <property type="match status" value="1"/>
</dbReference>
<evidence type="ECO:0000256" key="14">
    <source>
        <dbReference type="ARBA" id="ARBA00023204"/>
    </source>
</evidence>
<dbReference type="InterPro" id="IPR018320">
    <property type="entry name" value="DNA_polymerase_1"/>
</dbReference>
<feature type="region of interest" description="Disordered" evidence="18">
    <location>
        <begin position="299"/>
        <end position="337"/>
    </location>
</feature>
<feature type="domain" description="DNA-directed DNA polymerase family A palm" evidence="21">
    <location>
        <begin position="700"/>
        <end position="906"/>
    </location>
</feature>
<proteinExistence type="inferred from homology"/>
<evidence type="ECO:0000256" key="13">
    <source>
        <dbReference type="ARBA" id="ARBA00023125"/>
    </source>
</evidence>
<name>A0ABM7MA75_9GAMM</name>
<protein>
    <recommendedName>
        <fullName evidence="4 16">DNA polymerase I</fullName>
        <ecNumber evidence="3 16">2.7.7.7</ecNumber>
    </recommendedName>
</protein>
<evidence type="ECO:0000256" key="1">
    <source>
        <dbReference type="ARBA" id="ARBA00007705"/>
    </source>
</evidence>
<dbReference type="CDD" id="cd09859">
    <property type="entry name" value="PIN_53EXO"/>
    <property type="match status" value="1"/>
</dbReference>
<dbReference type="Gene3D" id="3.30.420.10">
    <property type="entry name" value="Ribonuclease H-like superfamily/Ribonuclease H"/>
    <property type="match status" value="1"/>
</dbReference>
<dbReference type="PROSITE" id="PS00447">
    <property type="entry name" value="DNA_POLYMERASE_A"/>
    <property type="match status" value="1"/>
</dbReference>
<dbReference type="Gene3D" id="3.30.70.370">
    <property type="match status" value="1"/>
</dbReference>
<dbReference type="SMART" id="SM00279">
    <property type="entry name" value="HhH2"/>
    <property type="match status" value="1"/>
</dbReference>
<evidence type="ECO:0000313" key="22">
    <source>
        <dbReference type="EMBL" id="BCN92233.1"/>
    </source>
</evidence>
<comment type="function">
    <text evidence="17">In addition to polymerase activity, this DNA polymerase exhibits 3'-5' and 5'-3' exonuclease activity.</text>
</comment>
<evidence type="ECO:0000259" key="21">
    <source>
        <dbReference type="SMART" id="SM00482"/>
    </source>
</evidence>
<dbReference type="Gene3D" id="3.40.50.1010">
    <property type="entry name" value="5'-nuclease"/>
    <property type="match status" value="1"/>
</dbReference>
<dbReference type="Pfam" id="PF00476">
    <property type="entry name" value="DNA_pol_A"/>
    <property type="match status" value="1"/>
</dbReference>
<dbReference type="InterPro" id="IPR012337">
    <property type="entry name" value="RNaseH-like_sf"/>
</dbReference>
<gene>
    <name evidence="17 22" type="primary">polA</name>
    <name evidence="22" type="ORF">THMIRHAM_00180</name>
</gene>
<keyword evidence="11 17" id="KW-0269">Exonuclease</keyword>
<feature type="domain" description="3'-5' exonuclease" evidence="19">
    <location>
        <begin position="338"/>
        <end position="530"/>
    </location>
</feature>
<evidence type="ECO:0000256" key="15">
    <source>
        <dbReference type="ARBA" id="ARBA00049244"/>
    </source>
</evidence>
<dbReference type="Pfam" id="PF02739">
    <property type="entry name" value="5_3_exonuc_N"/>
    <property type="match status" value="1"/>
</dbReference>
<reference evidence="22" key="1">
    <citation type="journal article" date="2022" name="Arch. Microbiol.">
        <title>Thiomicrorhabdus immobilis sp. nov., a mesophilic sulfur-oxidizing bacterium isolated from sediment of a brackish lake in northern Japan.</title>
        <authorList>
            <person name="Kojima H."/>
            <person name="Mochizuki J."/>
            <person name="Kanda M."/>
            <person name="Watanabe T."/>
            <person name="Fukui M."/>
        </authorList>
    </citation>
    <scope>NUCLEOTIDE SEQUENCE</scope>
    <source>
        <strain evidence="22">Am19</strain>
    </source>
</reference>
<comment type="catalytic activity">
    <reaction evidence="15 17">
        <text>DNA(n) + a 2'-deoxyribonucleoside 5'-triphosphate = DNA(n+1) + diphosphate</text>
        <dbReference type="Rhea" id="RHEA:22508"/>
        <dbReference type="Rhea" id="RHEA-COMP:17339"/>
        <dbReference type="Rhea" id="RHEA-COMP:17340"/>
        <dbReference type="ChEBI" id="CHEBI:33019"/>
        <dbReference type="ChEBI" id="CHEBI:61560"/>
        <dbReference type="ChEBI" id="CHEBI:173112"/>
        <dbReference type="EC" id="2.7.7.7"/>
    </reaction>
</comment>
<accession>A0ABM7MA75</accession>
<dbReference type="InterPro" id="IPR043502">
    <property type="entry name" value="DNA/RNA_pol_sf"/>
</dbReference>
<dbReference type="Pfam" id="PF01367">
    <property type="entry name" value="5_3_exonuc"/>
    <property type="match status" value="1"/>
</dbReference>
<dbReference type="Proteomes" id="UP001054820">
    <property type="component" value="Chromosome"/>
</dbReference>
<keyword evidence="5 17" id="KW-0808">Transferase</keyword>
<dbReference type="CDD" id="cd06139">
    <property type="entry name" value="DNA_polA_I_Ecoli_like_exo"/>
    <property type="match status" value="1"/>
</dbReference>
<organism evidence="22 23">
    <name type="scientific">Thiomicrorhabdus immobilis</name>
    <dbReference type="NCBI Taxonomy" id="2791037"/>
    <lineage>
        <taxon>Bacteria</taxon>
        <taxon>Pseudomonadati</taxon>
        <taxon>Pseudomonadota</taxon>
        <taxon>Gammaproteobacteria</taxon>
        <taxon>Thiotrichales</taxon>
        <taxon>Piscirickettsiaceae</taxon>
        <taxon>Thiomicrorhabdus</taxon>
    </lineage>
</organism>
<evidence type="ECO:0000256" key="16">
    <source>
        <dbReference type="NCBIfam" id="TIGR00593"/>
    </source>
</evidence>
<dbReference type="CDD" id="cd08637">
    <property type="entry name" value="DNA_pol_A_pol_I_C"/>
    <property type="match status" value="1"/>
</dbReference>
<dbReference type="EMBL" id="AP024202">
    <property type="protein sequence ID" value="BCN92233.1"/>
    <property type="molecule type" value="Genomic_DNA"/>
</dbReference>
<keyword evidence="6 17" id="KW-0548">Nucleotidyltransferase</keyword>
<dbReference type="InterPro" id="IPR029060">
    <property type="entry name" value="PIN-like_dom_sf"/>
</dbReference>
<comment type="similarity">
    <text evidence="1 17">Belongs to the DNA polymerase type-A family.</text>
</comment>
<evidence type="ECO:0000256" key="18">
    <source>
        <dbReference type="SAM" id="MobiDB-lite"/>
    </source>
</evidence>
<keyword evidence="9 17" id="KW-0227">DNA damage</keyword>
<evidence type="ECO:0000256" key="3">
    <source>
        <dbReference type="ARBA" id="ARBA00012417"/>
    </source>
</evidence>
<dbReference type="InterPro" id="IPR002562">
    <property type="entry name" value="3'-5'_exonuclease_dom"/>
</dbReference>
<dbReference type="EC" id="2.7.7.7" evidence="3 16"/>
<dbReference type="InterPro" id="IPR019760">
    <property type="entry name" value="DNA-dir_DNA_pol_A_CS"/>
</dbReference>
<dbReference type="SMART" id="SM00475">
    <property type="entry name" value="53EXOc"/>
    <property type="match status" value="1"/>
</dbReference>
<dbReference type="InterPro" id="IPR002421">
    <property type="entry name" value="5-3_exonuclease"/>
</dbReference>
<dbReference type="InterPro" id="IPR020046">
    <property type="entry name" value="5-3_exonucl_a-hlix_arch_N"/>
</dbReference>
<dbReference type="SUPFAM" id="SSF88723">
    <property type="entry name" value="PIN domain-like"/>
    <property type="match status" value="1"/>
</dbReference>
<sequence>MTDSNSQISFNADSPFILVDGSSYLFRAFHAMPPLTNGKGQATGAIFGVINMLGKLIEQYQPEKMAVIFDAKGKTFRHELYDEYKAHRPPMPDELRTQIEPIHEIVKALGLPLLVIDGVEADDVMGTFAHQATEAQHDTLISTGDKDLAQLVNEHVTLINTMNDTLSTPESVLEKFGVRPEQIIDYLALVGDSADNIPGIPKCGPKTAVKWLNSFGNIDNLIANAPMIGGKIGENLRNNLDQLVLSRELTTIKVDCDLPVSLDDIQRKQPDLERLQELFKEYDLRNWLNQVMAGHAPFSKSTGAKAHSQTVQKKTSNSSEEQSPITPQSTQNAQPSNYETVFTEAEFAKWMELIQQAELFAIDTETTSLNTMQAKIVGICLAVKDPASTGNLACYIPLMHDYEGAPQQLDIDMVLNQLKPILENPNVAKCGQNLKYDWHVLQNHGIDLKGMQYDTMLESYSLNSIATRHNMDDLALKYLNHRTTHFEEIAGKGKKQLTFNQIEIETAAHYAAEDADITLQLHQTLWQQLEAEPPLKKVFTDIEMPLMPVLAHMERNGVLLDTDMLAIQSEEISKKLTELEQKAHLIAGEVFNLNSSKQLQTILFENLELPIIKKTPKGQPSTAEPVLAELADQGHEMPILILEYRSLAKLKSTYTDSLPKQVDPNTGRVHTSYMQAVASTGRLSSTEPNLQNIPIRSAEGRRIRQAFITRPGYKMVAADYSQIELRIMAHLSGDAGLLKAFSEGKDIHQATAAEIFGVPLEDVTTEQRRSAKAVNFGLIYGMSAFGLAKQLNVGRNLAQEYIDLYFSRYPGVLHYMQDTKEQAKSTGYVETLLGRRLYLPDINARNGQLRQYAERTAINAPMQGTAADIIKTAMIQIEKWLQTCGFDIQMLMQVHDELVFEVAEDQLDAVKPEIKRLMESALELKVPLIVEIGEGNNWDEAH</sequence>
<dbReference type="CDD" id="cd09898">
    <property type="entry name" value="H3TH_53EXO"/>
    <property type="match status" value="1"/>
</dbReference>
<evidence type="ECO:0000256" key="6">
    <source>
        <dbReference type="ARBA" id="ARBA00022695"/>
    </source>
</evidence>
<evidence type="ECO:0000256" key="2">
    <source>
        <dbReference type="ARBA" id="ARBA00011541"/>
    </source>
</evidence>
<feature type="domain" description="5'-3' exonuclease" evidence="20">
    <location>
        <begin position="14"/>
        <end position="268"/>
    </location>
</feature>
<dbReference type="PANTHER" id="PTHR10133">
    <property type="entry name" value="DNA POLYMERASE I"/>
    <property type="match status" value="1"/>
</dbReference>
<comment type="subunit">
    <text evidence="2">Single-chain monomer with multiple functions.</text>
</comment>
<dbReference type="Pfam" id="PF01612">
    <property type="entry name" value="DNA_pol_A_exo1"/>
    <property type="match status" value="1"/>
</dbReference>
<dbReference type="PRINTS" id="PR00868">
    <property type="entry name" value="DNAPOLI"/>
</dbReference>
<evidence type="ECO:0000256" key="17">
    <source>
        <dbReference type="RuleBase" id="RU004460"/>
    </source>
</evidence>
<evidence type="ECO:0000259" key="20">
    <source>
        <dbReference type="SMART" id="SM00475"/>
    </source>
</evidence>
<dbReference type="RefSeq" id="WP_237261939.1">
    <property type="nucleotide sequence ID" value="NZ_AP024202.1"/>
</dbReference>
<evidence type="ECO:0000256" key="9">
    <source>
        <dbReference type="ARBA" id="ARBA00022763"/>
    </source>
</evidence>
<dbReference type="SMART" id="SM00474">
    <property type="entry name" value="35EXOc"/>
    <property type="match status" value="1"/>
</dbReference>
<evidence type="ECO:0000256" key="8">
    <source>
        <dbReference type="ARBA" id="ARBA00022722"/>
    </source>
</evidence>
<keyword evidence="7 17" id="KW-0235">DNA replication</keyword>
<keyword evidence="13 17" id="KW-0238">DNA-binding</keyword>
<dbReference type="NCBIfam" id="NF004397">
    <property type="entry name" value="PRK05755.1"/>
    <property type="match status" value="1"/>
</dbReference>
<dbReference type="InterPro" id="IPR020045">
    <property type="entry name" value="DNA_polI_H3TH"/>
</dbReference>
<dbReference type="Gene3D" id="1.10.150.20">
    <property type="entry name" value="5' to 3' exonuclease, C-terminal subdomain"/>
    <property type="match status" value="2"/>
</dbReference>
<dbReference type="PANTHER" id="PTHR10133:SF27">
    <property type="entry name" value="DNA POLYMERASE NU"/>
    <property type="match status" value="1"/>
</dbReference>
<dbReference type="InterPro" id="IPR036279">
    <property type="entry name" value="5-3_exonuclease_C_sf"/>
</dbReference>
<dbReference type="NCBIfam" id="TIGR00593">
    <property type="entry name" value="pola"/>
    <property type="match status" value="1"/>
</dbReference>
<evidence type="ECO:0000313" key="23">
    <source>
        <dbReference type="Proteomes" id="UP001054820"/>
    </source>
</evidence>
<evidence type="ECO:0000256" key="4">
    <source>
        <dbReference type="ARBA" id="ARBA00020311"/>
    </source>
</evidence>
<dbReference type="InterPro" id="IPR036397">
    <property type="entry name" value="RNaseH_sf"/>
</dbReference>